<dbReference type="Proteomes" id="UP000003695">
    <property type="component" value="Unassembled WGS sequence"/>
</dbReference>
<gene>
    <name evidence="1" type="ORF">HMPREF9968_0023</name>
</gene>
<reference evidence="1 2" key="1">
    <citation type="submission" date="2011-04" db="EMBL/GenBank/DDBJ databases">
        <authorList>
            <person name="Durkin A.S."/>
            <person name="Radune D."/>
            <person name="Hostetler J."/>
            <person name="Torralba M."/>
            <person name="Gillis M."/>
            <person name="Methe B."/>
            <person name="Sutton G."/>
            <person name="Nelson K.E."/>
        </authorList>
    </citation>
    <scope>NUCLEOTIDE SEQUENCE [LARGE SCALE GENOMIC DNA]</scope>
    <source>
        <strain evidence="1 2">SK255</strain>
    </source>
</reference>
<name>F5VS24_STROR</name>
<comment type="caution">
    <text evidence="1">The sequence shown here is derived from an EMBL/GenBank/DDBJ whole genome shotgun (WGS) entry which is preliminary data.</text>
</comment>
<sequence>MNVYKEYLCKKILETVNIEIETGVDFDVTANFCRDEYNFYLTLFREGEELEFDFIDDRLNLIIDHCCHDKLYYSITEMDEILNFKYAIDMLVELFVG</sequence>
<evidence type="ECO:0000313" key="2">
    <source>
        <dbReference type="Proteomes" id="UP000003695"/>
    </source>
</evidence>
<proteinExistence type="predicted"/>
<organism evidence="1 2">
    <name type="scientific">Streptococcus oralis SK255</name>
    <dbReference type="NCBI Taxonomy" id="1005704"/>
    <lineage>
        <taxon>Bacteria</taxon>
        <taxon>Bacillati</taxon>
        <taxon>Bacillota</taxon>
        <taxon>Bacilli</taxon>
        <taxon>Lactobacillales</taxon>
        <taxon>Streptococcaceae</taxon>
        <taxon>Streptococcus</taxon>
    </lineage>
</organism>
<dbReference type="AlphaFoldDB" id="F5VS24"/>
<dbReference type="EMBL" id="AFNM01000004">
    <property type="protein sequence ID" value="EGL92570.1"/>
    <property type="molecule type" value="Genomic_DNA"/>
</dbReference>
<protein>
    <submittedName>
        <fullName evidence="1">Conserved domain protein</fullName>
    </submittedName>
</protein>
<evidence type="ECO:0000313" key="1">
    <source>
        <dbReference type="EMBL" id="EGL92570.1"/>
    </source>
</evidence>
<accession>F5VS24</accession>